<keyword evidence="1" id="KW-0472">Membrane</keyword>
<dbReference type="EMBL" id="JAXCLA010000009">
    <property type="protein sequence ID" value="MDY0747930.1"/>
    <property type="molecule type" value="Genomic_DNA"/>
</dbReference>
<keyword evidence="1" id="KW-1133">Transmembrane helix</keyword>
<proteinExistence type="predicted"/>
<name>A0ABU5DQM8_9BURK</name>
<dbReference type="Proteomes" id="UP001285263">
    <property type="component" value="Unassembled WGS sequence"/>
</dbReference>
<keyword evidence="3" id="KW-1185">Reference proteome</keyword>
<sequence length="188" mass="20313">MSVLAIVAAVLFNIIWFMAFAVSAGNALDRGSFIGCLFYLALACLPMYLGRRWSKGKKAKQAALGKELLAQIGATEQTGHSFVAGKSGIAISPATQKLVLLQGALRKVYPFADVREWESSNQRSGHAIGGNVLATTALNIGAAQAAINGSGFFVKVRDIDHPTWRVEMFLSKDQARWMEILRQAINGD</sequence>
<accession>A0ABU5DQM8</accession>
<dbReference type="Pfam" id="PF15947">
    <property type="entry name" value="DUF4755"/>
    <property type="match status" value="1"/>
</dbReference>
<evidence type="ECO:0000313" key="3">
    <source>
        <dbReference type="Proteomes" id="UP001285263"/>
    </source>
</evidence>
<dbReference type="RefSeq" id="WP_320425898.1">
    <property type="nucleotide sequence ID" value="NZ_JAXCLA010000009.1"/>
</dbReference>
<gene>
    <name evidence="2" type="ORF">SNE35_25740</name>
</gene>
<feature type="transmembrane region" description="Helical" evidence="1">
    <location>
        <begin position="31"/>
        <end position="50"/>
    </location>
</feature>
<evidence type="ECO:0000256" key="1">
    <source>
        <dbReference type="SAM" id="Phobius"/>
    </source>
</evidence>
<reference evidence="2 3" key="1">
    <citation type="submission" date="2023-11" db="EMBL/GenBank/DDBJ databases">
        <title>Paucibacter sp. nov., isolated from fresh soil in Korea.</title>
        <authorList>
            <person name="Le N.T.T."/>
        </authorList>
    </citation>
    <scope>NUCLEOTIDE SEQUENCE [LARGE SCALE GENOMIC DNA]</scope>
    <source>
        <strain evidence="2 3">R3-3</strain>
    </source>
</reference>
<keyword evidence="1" id="KW-0812">Transmembrane</keyword>
<dbReference type="InterPro" id="IPR031863">
    <property type="entry name" value="DUF4755"/>
</dbReference>
<protein>
    <submittedName>
        <fullName evidence="2">DUF4755 domain-containing protein</fullName>
    </submittedName>
</protein>
<comment type="caution">
    <text evidence="2">The sequence shown here is derived from an EMBL/GenBank/DDBJ whole genome shotgun (WGS) entry which is preliminary data.</text>
</comment>
<organism evidence="2 3">
    <name type="scientific">Roseateles agri</name>
    <dbReference type="NCBI Taxonomy" id="3098619"/>
    <lineage>
        <taxon>Bacteria</taxon>
        <taxon>Pseudomonadati</taxon>
        <taxon>Pseudomonadota</taxon>
        <taxon>Betaproteobacteria</taxon>
        <taxon>Burkholderiales</taxon>
        <taxon>Sphaerotilaceae</taxon>
        <taxon>Roseateles</taxon>
    </lineage>
</organism>
<evidence type="ECO:0000313" key="2">
    <source>
        <dbReference type="EMBL" id="MDY0747930.1"/>
    </source>
</evidence>